<keyword evidence="2" id="KW-1133">Transmembrane helix</keyword>
<keyword evidence="4" id="KW-1185">Reference proteome</keyword>
<feature type="region of interest" description="Disordered" evidence="1">
    <location>
        <begin position="199"/>
        <end position="221"/>
    </location>
</feature>
<keyword evidence="2" id="KW-0472">Membrane</keyword>
<comment type="caution">
    <text evidence="3">The sequence shown here is derived from an EMBL/GenBank/DDBJ whole genome shotgun (WGS) entry which is preliminary data.</text>
</comment>
<evidence type="ECO:0000256" key="2">
    <source>
        <dbReference type="SAM" id="Phobius"/>
    </source>
</evidence>
<evidence type="ECO:0000313" key="3">
    <source>
        <dbReference type="EMBL" id="CAF9934626.1"/>
    </source>
</evidence>
<dbReference type="Proteomes" id="UP000664521">
    <property type="component" value="Unassembled WGS sequence"/>
</dbReference>
<gene>
    <name evidence="3" type="ORF">HETSPECPRED_009297</name>
</gene>
<feature type="region of interest" description="Disordered" evidence="1">
    <location>
        <begin position="32"/>
        <end position="81"/>
    </location>
</feature>
<feature type="region of interest" description="Disordered" evidence="1">
    <location>
        <begin position="111"/>
        <end position="142"/>
    </location>
</feature>
<proteinExistence type="predicted"/>
<reference evidence="3" key="1">
    <citation type="submission" date="2021-03" db="EMBL/GenBank/DDBJ databases">
        <authorList>
            <person name="Tagirdzhanova G."/>
        </authorList>
    </citation>
    <scope>NUCLEOTIDE SEQUENCE</scope>
</reference>
<dbReference type="EMBL" id="CAJPDS010000076">
    <property type="protein sequence ID" value="CAF9934626.1"/>
    <property type="molecule type" value="Genomic_DNA"/>
</dbReference>
<sequence>MPHEGPSHSTLETRNPERALYDSYKEVAGQASLEPSQLLALNESERSTSKPQPPVQTHNAELPANEECSAKKKTRHLRDSSPRKNRIAVACLAVALAGIIITAAIIGIKTSQHGSPQSSTMPVAPSPTSTRRFSSREQTTSRLETTAIARTETSSVKLNISSALSSATIHPFQSSSTLISSPLVSILEPLPTFEHSTLLSTTPNMSEDTRSRAAADSPHAATSVRPVFSSFDQTNNAQHATTYSKLSGAAFAAQTPSNIDQITVTTSLAPSANLPQPTTSIKSSRPKITATLNAQTITALDQLTPTNCLQSSDIWKGPLTVDSPDTCDGT</sequence>
<protein>
    <submittedName>
        <fullName evidence="3">Uncharacterized protein</fullName>
    </submittedName>
</protein>
<accession>A0A8H3G800</accession>
<keyword evidence="2" id="KW-0812">Transmembrane</keyword>
<organism evidence="3 4">
    <name type="scientific">Heterodermia speciosa</name>
    <dbReference type="NCBI Taxonomy" id="116794"/>
    <lineage>
        <taxon>Eukaryota</taxon>
        <taxon>Fungi</taxon>
        <taxon>Dikarya</taxon>
        <taxon>Ascomycota</taxon>
        <taxon>Pezizomycotina</taxon>
        <taxon>Lecanoromycetes</taxon>
        <taxon>OSLEUM clade</taxon>
        <taxon>Lecanoromycetidae</taxon>
        <taxon>Caliciales</taxon>
        <taxon>Physciaceae</taxon>
        <taxon>Heterodermia</taxon>
    </lineage>
</organism>
<name>A0A8H3G800_9LECA</name>
<evidence type="ECO:0000256" key="1">
    <source>
        <dbReference type="SAM" id="MobiDB-lite"/>
    </source>
</evidence>
<dbReference type="AlphaFoldDB" id="A0A8H3G800"/>
<feature type="compositionally biased region" description="Polar residues" evidence="1">
    <location>
        <begin position="111"/>
        <end position="121"/>
    </location>
</feature>
<evidence type="ECO:0000313" key="4">
    <source>
        <dbReference type="Proteomes" id="UP000664521"/>
    </source>
</evidence>
<feature type="transmembrane region" description="Helical" evidence="2">
    <location>
        <begin position="87"/>
        <end position="108"/>
    </location>
</feature>